<dbReference type="Proteomes" id="UP001168821">
    <property type="component" value="Unassembled WGS sequence"/>
</dbReference>
<keyword evidence="2" id="KW-1185">Reference proteome</keyword>
<accession>A0AA38IPP7</accession>
<comment type="caution">
    <text evidence="1">The sequence shown here is derived from an EMBL/GenBank/DDBJ whole genome shotgun (WGS) entry which is preliminary data.</text>
</comment>
<evidence type="ECO:0000313" key="2">
    <source>
        <dbReference type="Proteomes" id="UP001168821"/>
    </source>
</evidence>
<protein>
    <submittedName>
        <fullName evidence="1">Uncharacterized protein</fullName>
    </submittedName>
</protein>
<organism evidence="1 2">
    <name type="scientific">Zophobas morio</name>
    <dbReference type="NCBI Taxonomy" id="2755281"/>
    <lineage>
        <taxon>Eukaryota</taxon>
        <taxon>Metazoa</taxon>
        <taxon>Ecdysozoa</taxon>
        <taxon>Arthropoda</taxon>
        <taxon>Hexapoda</taxon>
        <taxon>Insecta</taxon>
        <taxon>Pterygota</taxon>
        <taxon>Neoptera</taxon>
        <taxon>Endopterygota</taxon>
        <taxon>Coleoptera</taxon>
        <taxon>Polyphaga</taxon>
        <taxon>Cucujiformia</taxon>
        <taxon>Tenebrionidae</taxon>
        <taxon>Zophobas</taxon>
    </lineage>
</organism>
<dbReference type="AlphaFoldDB" id="A0AA38IPP7"/>
<dbReference type="EMBL" id="JALNTZ010000003">
    <property type="protein sequence ID" value="KAJ3658017.1"/>
    <property type="molecule type" value="Genomic_DNA"/>
</dbReference>
<name>A0AA38IPP7_9CUCU</name>
<gene>
    <name evidence="1" type="ORF">Zmor_009784</name>
</gene>
<sequence>MRESQLSRVKNAKYAQAPIKYESETRPKALGIPSSPLGHESKFQRRSDIFQAGSSWTGCDSTVFANTCCRLPCSVKIYIRQRGDILKAHGICLMRATGHVGHITGKMEPWLREQPE</sequence>
<evidence type="ECO:0000313" key="1">
    <source>
        <dbReference type="EMBL" id="KAJ3658017.1"/>
    </source>
</evidence>
<proteinExistence type="predicted"/>
<reference evidence="1" key="1">
    <citation type="journal article" date="2023" name="G3 (Bethesda)">
        <title>Whole genome assemblies of Zophobas morio and Tenebrio molitor.</title>
        <authorList>
            <person name="Kaur S."/>
            <person name="Stinson S.A."/>
            <person name="diCenzo G.C."/>
        </authorList>
    </citation>
    <scope>NUCLEOTIDE SEQUENCE</scope>
    <source>
        <strain evidence="1">QUZm001</strain>
    </source>
</reference>